<dbReference type="GO" id="GO:0008168">
    <property type="term" value="F:methyltransferase activity"/>
    <property type="evidence" value="ECO:0007669"/>
    <property type="project" value="UniProtKB-KW"/>
</dbReference>
<evidence type="ECO:0000313" key="2">
    <source>
        <dbReference type="EMBL" id="TRX20938.1"/>
    </source>
</evidence>
<keyword evidence="3" id="KW-1185">Reference proteome</keyword>
<accession>A0A553CKC0</accession>
<reference evidence="2 3" key="1">
    <citation type="submission" date="2019-07" db="EMBL/GenBank/DDBJ databases">
        <title>Novel species of Flavobacterium.</title>
        <authorList>
            <person name="Liu Q."/>
            <person name="Xin Y.-H."/>
        </authorList>
    </citation>
    <scope>NUCLEOTIDE SEQUENCE [LARGE SCALE GENOMIC DNA]</scope>
    <source>
        <strain evidence="2 3">LB3P56</strain>
    </source>
</reference>
<proteinExistence type="predicted"/>
<protein>
    <submittedName>
        <fullName evidence="2">FkbM family methyltransferase</fullName>
    </submittedName>
</protein>
<dbReference type="Proteomes" id="UP000318585">
    <property type="component" value="Unassembled WGS sequence"/>
</dbReference>
<comment type="caution">
    <text evidence="2">The sequence shown here is derived from an EMBL/GenBank/DDBJ whole genome shotgun (WGS) entry which is preliminary data.</text>
</comment>
<feature type="domain" description="Methyltransferase FkbM" evidence="1">
    <location>
        <begin position="5"/>
        <end position="28"/>
    </location>
</feature>
<keyword evidence="2" id="KW-0489">Methyltransferase</keyword>
<gene>
    <name evidence="2" type="ORF">FNW17_09730</name>
</gene>
<dbReference type="InterPro" id="IPR006342">
    <property type="entry name" value="FkbM_mtfrase"/>
</dbReference>
<dbReference type="Pfam" id="PF05050">
    <property type="entry name" value="Methyltransf_21"/>
    <property type="match status" value="1"/>
</dbReference>
<dbReference type="AlphaFoldDB" id="A0A553CKC0"/>
<dbReference type="GO" id="GO:0032259">
    <property type="term" value="P:methylation"/>
    <property type="evidence" value="ECO:0007669"/>
    <property type="project" value="UniProtKB-KW"/>
</dbReference>
<name>A0A553CKC0_9FLAO</name>
<evidence type="ECO:0000259" key="1">
    <source>
        <dbReference type="Pfam" id="PF05050"/>
    </source>
</evidence>
<keyword evidence="2" id="KW-0808">Transferase</keyword>
<organism evidence="2 3">
    <name type="scientific">Flavobacterium franklandianum</name>
    <dbReference type="NCBI Taxonomy" id="2594430"/>
    <lineage>
        <taxon>Bacteria</taxon>
        <taxon>Pseudomonadati</taxon>
        <taxon>Bacteroidota</taxon>
        <taxon>Flavobacteriia</taxon>
        <taxon>Flavobacteriales</taxon>
        <taxon>Flavobacteriaceae</taxon>
        <taxon>Flavobacterium</taxon>
    </lineage>
</organism>
<evidence type="ECO:0000313" key="3">
    <source>
        <dbReference type="Proteomes" id="UP000318585"/>
    </source>
</evidence>
<sequence>MKLYKKNNLEFIDLLKIDIEGGEKELFGFKKLVPSQIGKSQTKQIYLTNKKNTVQNNLY</sequence>
<dbReference type="RefSeq" id="WP_143391472.1">
    <property type="nucleotide sequence ID" value="NZ_VJZQ01000024.1"/>
</dbReference>
<dbReference type="EMBL" id="VJZR01000007">
    <property type="protein sequence ID" value="TRX20938.1"/>
    <property type="molecule type" value="Genomic_DNA"/>
</dbReference>